<keyword evidence="1" id="KW-0472">Membrane</keyword>
<keyword evidence="1" id="KW-1133">Transmembrane helix</keyword>
<dbReference type="RefSeq" id="WP_076551680.1">
    <property type="nucleotide sequence ID" value="NZ_FTOL01000002.1"/>
</dbReference>
<feature type="transmembrane region" description="Helical" evidence="1">
    <location>
        <begin position="92"/>
        <end position="113"/>
    </location>
</feature>
<protein>
    <recommendedName>
        <fullName evidence="2">DUF1648 domain-containing protein</fullName>
    </recommendedName>
</protein>
<dbReference type="GO" id="GO:0009636">
    <property type="term" value="P:response to toxic substance"/>
    <property type="evidence" value="ECO:0007669"/>
    <property type="project" value="TreeGrafter"/>
</dbReference>
<evidence type="ECO:0000259" key="2">
    <source>
        <dbReference type="Pfam" id="PF07853"/>
    </source>
</evidence>
<feature type="transmembrane region" description="Helical" evidence="1">
    <location>
        <begin position="125"/>
        <end position="143"/>
    </location>
</feature>
<gene>
    <name evidence="3" type="ORF">SAMN05421786_102628</name>
</gene>
<dbReference type="OrthoDB" id="9808690at2"/>
<sequence length="155" mass="17566">MKTSGLLLIVNTLLLIVIWGFTGFKYAGLPEMIPTHFDFHGNVDGESGKQTIWVLPCIATFIHFLFIRATRNPNSPLLNIPDSFRRSKFHKLYIFSLQLPVMILFLDIIVESIRIAEGKQKELSNTVFFIVGLMFAVIGIGLIKSIRESSRKPND</sequence>
<name>A0A1N7MIS8_9FLAO</name>
<feature type="transmembrane region" description="Helical" evidence="1">
    <location>
        <begin position="52"/>
        <end position="71"/>
    </location>
</feature>
<evidence type="ECO:0000313" key="3">
    <source>
        <dbReference type="EMBL" id="SIS85993.1"/>
    </source>
</evidence>
<dbReference type="PANTHER" id="PTHR37810:SF5">
    <property type="entry name" value="IMMUNITY PROTEIN SDPI"/>
    <property type="match status" value="1"/>
</dbReference>
<dbReference type="PANTHER" id="PTHR37810">
    <property type="entry name" value="IMMUNITY PROTEIN SDPI"/>
    <property type="match status" value="1"/>
</dbReference>
<dbReference type="AlphaFoldDB" id="A0A1N7MIS8"/>
<evidence type="ECO:0000256" key="1">
    <source>
        <dbReference type="SAM" id="Phobius"/>
    </source>
</evidence>
<keyword evidence="4" id="KW-1185">Reference proteome</keyword>
<dbReference type="STRING" id="373668.SAMN05421786_102628"/>
<reference evidence="4" key="1">
    <citation type="submission" date="2017-01" db="EMBL/GenBank/DDBJ databases">
        <authorList>
            <person name="Varghese N."/>
            <person name="Submissions S."/>
        </authorList>
    </citation>
    <scope>NUCLEOTIDE SEQUENCE [LARGE SCALE GENOMIC DNA]</scope>
    <source>
        <strain evidence="4">DSM 18017</strain>
    </source>
</reference>
<feature type="domain" description="DUF1648" evidence="2">
    <location>
        <begin position="13"/>
        <end position="59"/>
    </location>
</feature>
<dbReference type="Proteomes" id="UP000186744">
    <property type="component" value="Unassembled WGS sequence"/>
</dbReference>
<dbReference type="Pfam" id="PF07853">
    <property type="entry name" value="DUF1648"/>
    <property type="match status" value="1"/>
</dbReference>
<dbReference type="EMBL" id="FTOL01000002">
    <property type="protein sequence ID" value="SIS85993.1"/>
    <property type="molecule type" value="Genomic_DNA"/>
</dbReference>
<feature type="transmembrane region" description="Helical" evidence="1">
    <location>
        <begin position="7"/>
        <end position="27"/>
    </location>
</feature>
<keyword evidence="1" id="KW-0812">Transmembrane</keyword>
<dbReference type="InterPro" id="IPR012867">
    <property type="entry name" value="DUF1648"/>
</dbReference>
<accession>A0A1N7MIS8</accession>
<organism evidence="3 4">
    <name type="scientific">Chryseobacterium ureilyticum</name>
    <dbReference type="NCBI Taxonomy" id="373668"/>
    <lineage>
        <taxon>Bacteria</taxon>
        <taxon>Pseudomonadati</taxon>
        <taxon>Bacteroidota</taxon>
        <taxon>Flavobacteriia</taxon>
        <taxon>Flavobacteriales</taxon>
        <taxon>Weeksellaceae</taxon>
        <taxon>Chryseobacterium group</taxon>
        <taxon>Chryseobacterium</taxon>
    </lineage>
</organism>
<evidence type="ECO:0000313" key="4">
    <source>
        <dbReference type="Proteomes" id="UP000186744"/>
    </source>
</evidence>
<proteinExistence type="predicted"/>